<dbReference type="GO" id="GO:0009507">
    <property type="term" value="C:chloroplast"/>
    <property type="evidence" value="ECO:0007669"/>
    <property type="project" value="UniProtKB-SubCell"/>
</dbReference>
<reference evidence="4" key="1">
    <citation type="submission" date="2022-08" db="EMBL/GenBank/DDBJ databases">
        <authorList>
            <person name="Gutierrez-Valencia J."/>
        </authorList>
    </citation>
    <scope>NUCLEOTIDE SEQUENCE</scope>
</reference>
<gene>
    <name evidence="4" type="ORF">LITE_LOCUS9620</name>
</gene>
<keyword evidence="5" id="KW-1185">Reference proteome</keyword>
<dbReference type="Gene3D" id="3.40.1350.100">
    <property type="match status" value="2"/>
</dbReference>
<keyword evidence="3" id="KW-0934">Plastid</keyword>
<name>A0AAV0IJH1_9ROSI</name>
<comment type="caution">
    <text evidence="4">The sequence shown here is derived from an EMBL/GenBank/DDBJ whole genome shotgun (WGS) entry which is preliminary data.</text>
</comment>
<evidence type="ECO:0000313" key="5">
    <source>
        <dbReference type="Proteomes" id="UP001154282"/>
    </source>
</evidence>
<evidence type="ECO:0008006" key="6">
    <source>
        <dbReference type="Google" id="ProtNLM"/>
    </source>
</evidence>
<dbReference type="InterPro" id="IPR007378">
    <property type="entry name" value="Tic22-like"/>
</dbReference>
<evidence type="ECO:0000313" key="4">
    <source>
        <dbReference type="EMBL" id="CAI0397649.1"/>
    </source>
</evidence>
<proteinExistence type="predicted"/>
<dbReference type="PANTHER" id="PTHR33926:SF1">
    <property type="entry name" value="PROTEIN TIC 22-LIKE, CHLOROPLASTIC"/>
    <property type="match status" value="1"/>
</dbReference>
<evidence type="ECO:0000256" key="1">
    <source>
        <dbReference type="ARBA" id="ARBA00004229"/>
    </source>
</evidence>
<dbReference type="Proteomes" id="UP001154282">
    <property type="component" value="Unassembled WGS sequence"/>
</dbReference>
<organism evidence="4 5">
    <name type="scientific">Linum tenue</name>
    <dbReference type="NCBI Taxonomy" id="586396"/>
    <lineage>
        <taxon>Eukaryota</taxon>
        <taxon>Viridiplantae</taxon>
        <taxon>Streptophyta</taxon>
        <taxon>Embryophyta</taxon>
        <taxon>Tracheophyta</taxon>
        <taxon>Spermatophyta</taxon>
        <taxon>Magnoliopsida</taxon>
        <taxon>eudicotyledons</taxon>
        <taxon>Gunneridae</taxon>
        <taxon>Pentapetalae</taxon>
        <taxon>rosids</taxon>
        <taxon>fabids</taxon>
        <taxon>Malpighiales</taxon>
        <taxon>Linaceae</taxon>
        <taxon>Linum</taxon>
    </lineage>
</organism>
<dbReference type="GO" id="GO:0015031">
    <property type="term" value="P:protein transport"/>
    <property type="evidence" value="ECO:0007669"/>
    <property type="project" value="InterPro"/>
</dbReference>
<sequence length="315" mass="34854">MSSSSDRRRNPTELVLRQAFTNLQHNCSAFLQNFAQLPLLNPNSHSSFQTHLQASLSHLQNHSKLAIDAAVSRFNQIPPSSSRNPLWARIPSDPVLLSNSTPAAATPPLTPQAIEERLAGVPVYALCNSRDEFVLVSGVSTGKSLGLMCFKKEDADALLHQMKSMDPEMRKDGSKVVAVALNKVFQLKVDGVSFRLIPESAQVKNALTEQEKAGLSDGGFPGVPVFQSRSLVLRSQTKSYRPVFFRKEDLEKSLYRASREQKKLNPLFRDGDIQVAVFEEVIKSMKENSGSTWNDVVFIPPGFDVSTNPTAEEQE</sequence>
<accession>A0AAV0IJH1</accession>
<dbReference type="EMBL" id="CAMGYJ010000004">
    <property type="protein sequence ID" value="CAI0397649.1"/>
    <property type="molecule type" value="Genomic_DNA"/>
</dbReference>
<protein>
    <recommendedName>
        <fullName evidence="6">Protein TIC 22-like, chloroplastic</fullName>
    </recommendedName>
</protein>
<dbReference type="PANTHER" id="PTHR33926">
    <property type="entry name" value="PROTEIN TIC 22, CHLOROPLASTIC"/>
    <property type="match status" value="1"/>
</dbReference>
<dbReference type="AlphaFoldDB" id="A0AAV0IJH1"/>
<keyword evidence="2" id="KW-0150">Chloroplast</keyword>
<comment type="subcellular location">
    <subcellularLocation>
        <location evidence="1">Plastid</location>
        <location evidence="1">Chloroplast</location>
    </subcellularLocation>
</comment>
<evidence type="ECO:0000256" key="2">
    <source>
        <dbReference type="ARBA" id="ARBA00022528"/>
    </source>
</evidence>
<evidence type="ECO:0000256" key="3">
    <source>
        <dbReference type="ARBA" id="ARBA00022640"/>
    </source>
</evidence>
<dbReference type="Pfam" id="PF04278">
    <property type="entry name" value="Tic22"/>
    <property type="match status" value="1"/>
</dbReference>